<dbReference type="GO" id="GO:0070967">
    <property type="term" value="F:coenzyme F420 binding"/>
    <property type="evidence" value="ECO:0007669"/>
    <property type="project" value="TreeGrafter"/>
</dbReference>
<dbReference type="OrthoDB" id="3693562at2"/>
<dbReference type="PANTHER" id="PTHR35176:SF6">
    <property type="entry name" value="HEME OXYGENASE HI_0854-RELATED"/>
    <property type="match status" value="1"/>
</dbReference>
<dbReference type="InterPro" id="IPR012349">
    <property type="entry name" value="Split_barrel_FMN-bd"/>
</dbReference>
<dbReference type="Proteomes" id="UP000460272">
    <property type="component" value="Unassembled WGS sequence"/>
</dbReference>
<evidence type="ECO:0000259" key="2">
    <source>
        <dbReference type="Pfam" id="PF01243"/>
    </source>
</evidence>
<organism evidence="3 4">
    <name type="scientific">Trebonia kvetii</name>
    <dbReference type="NCBI Taxonomy" id="2480626"/>
    <lineage>
        <taxon>Bacteria</taxon>
        <taxon>Bacillati</taxon>
        <taxon>Actinomycetota</taxon>
        <taxon>Actinomycetes</taxon>
        <taxon>Streptosporangiales</taxon>
        <taxon>Treboniaceae</taxon>
        <taxon>Trebonia</taxon>
    </lineage>
</organism>
<dbReference type="InterPro" id="IPR052019">
    <property type="entry name" value="F420H2_bilvrd_red/Heme_oxyg"/>
</dbReference>
<evidence type="ECO:0000256" key="1">
    <source>
        <dbReference type="ARBA" id="ARBA00023002"/>
    </source>
</evidence>
<dbReference type="AlphaFoldDB" id="A0A6P2BPP3"/>
<comment type="caution">
    <text evidence="3">The sequence shown here is derived from an EMBL/GenBank/DDBJ whole genome shotgun (WGS) entry which is preliminary data.</text>
</comment>
<gene>
    <name evidence="3" type="ORF">EAS64_32730</name>
</gene>
<dbReference type="EMBL" id="RPFW01000007">
    <property type="protein sequence ID" value="TVZ01069.1"/>
    <property type="molecule type" value="Genomic_DNA"/>
</dbReference>
<dbReference type="Pfam" id="PF01243">
    <property type="entry name" value="PNPOx_N"/>
    <property type="match status" value="1"/>
</dbReference>
<dbReference type="PANTHER" id="PTHR35176">
    <property type="entry name" value="HEME OXYGENASE HI_0854-RELATED"/>
    <property type="match status" value="1"/>
</dbReference>
<evidence type="ECO:0000313" key="4">
    <source>
        <dbReference type="Proteomes" id="UP000460272"/>
    </source>
</evidence>
<accession>A0A6P2BPP3</accession>
<name>A0A6P2BPP3_9ACTN</name>
<evidence type="ECO:0000313" key="3">
    <source>
        <dbReference type="EMBL" id="TVZ01069.1"/>
    </source>
</evidence>
<keyword evidence="4" id="KW-1185">Reference proteome</keyword>
<dbReference type="InterPro" id="IPR011576">
    <property type="entry name" value="Pyridox_Oxase_N"/>
</dbReference>
<dbReference type="SUPFAM" id="SSF50475">
    <property type="entry name" value="FMN-binding split barrel"/>
    <property type="match status" value="1"/>
</dbReference>
<dbReference type="GO" id="GO:0016627">
    <property type="term" value="F:oxidoreductase activity, acting on the CH-CH group of donors"/>
    <property type="evidence" value="ECO:0007669"/>
    <property type="project" value="TreeGrafter"/>
</dbReference>
<dbReference type="RefSeq" id="WP_145859350.1">
    <property type="nucleotide sequence ID" value="NZ_RPFW01000007.1"/>
</dbReference>
<dbReference type="GO" id="GO:0005829">
    <property type="term" value="C:cytosol"/>
    <property type="evidence" value="ECO:0007669"/>
    <property type="project" value="TreeGrafter"/>
</dbReference>
<proteinExistence type="predicted"/>
<protein>
    <submittedName>
        <fullName evidence="3">PPOX class F420-dependent oxidoreductase</fullName>
    </submittedName>
</protein>
<keyword evidence="1" id="KW-0560">Oxidoreductase</keyword>
<feature type="domain" description="Pyridoxamine 5'-phosphate oxidase N-terminal" evidence="2">
    <location>
        <begin position="6"/>
        <end position="99"/>
    </location>
</feature>
<reference evidence="3 4" key="1">
    <citation type="submission" date="2018-11" db="EMBL/GenBank/DDBJ databases">
        <title>Trebonia kvetii gen.nov., sp.nov., a novel acidophilic actinobacterium, and proposal of the new actinobacterial family Treboniaceae fam. nov.</title>
        <authorList>
            <person name="Rapoport D."/>
            <person name="Sagova-Mareckova M."/>
            <person name="Sedlacek I."/>
            <person name="Provaznik J."/>
            <person name="Kralova S."/>
            <person name="Pavlinic D."/>
            <person name="Benes V."/>
            <person name="Kopecky J."/>
        </authorList>
    </citation>
    <scope>NUCLEOTIDE SEQUENCE [LARGE SCALE GENOMIC DNA]</scope>
    <source>
        <strain evidence="3 4">15Tr583</strain>
    </source>
</reference>
<sequence>MSVFTDAEIEFLNSQRLGRLATVGADGMPHVVPVAVFYDADAEALVIGANAQFGETVMVKSKKFRDVQRRPKAAVVIDAPSPRILEVRGHAEARLDGGEETGKRLGAPFQFAQAWILIRPTRVVSMGINGGQFESSARDVA</sequence>
<dbReference type="Gene3D" id="2.30.110.10">
    <property type="entry name" value="Electron Transport, Fmn-binding Protein, Chain A"/>
    <property type="match status" value="1"/>
</dbReference>